<dbReference type="GO" id="GO:0030150">
    <property type="term" value="P:protein import into mitochondrial matrix"/>
    <property type="evidence" value="ECO:0007669"/>
    <property type="project" value="InterPro"/>
</dbReference>
<dbReference type="InterPro" id="IPR017303">
    <property type="entry name" value="Tim44"/>
</dbReference>
<dbReference type="InterPro" id="IPR032710">
    <property type="entry name" value="NTF2-like_dom_sf"/>
</dbReference>
<evidence type="ECO:0000256" key="6">
    <source>
        <dbReference type="ARBA" id="ARBA00022946"/>
    </source>
</evidence>
<proteinExistence type="inferred from homology"/>
<evidence type="ECO:0000313" key="12">
    <source>
        <dbReference type="EMBL" id="KAG0265476.1"/>
    </source>
</evidence>
<dbReference type="InterPro" id="IPR007379">
    <property type="entry name" value="Tim44-like_dom"/>
</dbReference>
<keyword evidence="3 10" id="KW-0813">Transport</keyword>
<keyword evidence="7 10" id="KW-0811">Translocation</keyword>
<evidence type="ECO:0000256" key="1">
    <source>
        <dbReference type="ARBA" id="ARBA00004273"/>
    </source>
</evidence>
<comment type="similarity">
    <text evidence="2 10">Belongs to the Tim44 family.</text>
</comment>
<evidence type="ECO:0000256" key="7">
    <source>
        <dbReference type="ARBA" id="ARBA00023010"/>
    </source>
</evidence>
<evidence type="ECO:0000256" key="4">
    <source>
        <dbReference type="ARBA" id="ARBA00022792"/>
    </source>
</evidence>
<dbReference type="SUPFAM" id="SSF54427">
    <property type="entry name" value="NTF2-like"/>
    <property type="match status" value="1"/>
</dbReference>
<dbReference type="EMBL" id="JAAAJB010000116">
    <property type="protein sequence ID" value="KAG0265476.1"/>
    <property type="molecule type" value="Genomic_DNA"/>
</dbReference>
<keyword evidence="6" id="KW-0809">Transit peptide</keyword>
<accession>A0A9P6U9I6</accession>
<evidence type="ECO:0000256" key="10">
    <source>
        <dbReference type="PIRNR" id="PIRNR037871"/>
    </source>
</evidence>
<feature type="domain" description="Tim44-like" evidence="11">
    <location>
        <begin position="317"/>
        <end position="469"/>
    </location>
</feature>
<evidence type="ECO:0000256" key="3">
    <source>
        <dbReference type="ARBA" id="ARBA00022448"/>
    </source>
</evidence>
<keyword evidence="5 10" id="KW-0653">Protein transport</keyword>
<name>A0A9P6U9I6_9FUNG</name>
<evidence type="ECO:0000256" key="8">
    <source>
        <dbReference type="ARBA" id="ARBA00023128"/>
    </source>
</evidence>
<organism evidence="12 13">
    <name type="scientific">Actinomortierella ambigua</name>
    <dbReference type="NCBI Taxonomy" id="1343610"/>
    <lineage>
        <taxon>Eukaryota</taxon>
        <taxon>Fungi</taxon>
        <taxon>Fungi incertae sedis</taxon>
        <taxon>Mucoromycota</taxon>
        <taxon>Mortierellomycotina</taxon>
        <taxon>Mortierellomycetes</taxon>
        <taxon>Mortierellales</taxon>
        <taxon>Mortierellaceae</taxon>
        <taxon>Actinomortierella</taxon>
    </lineage>
</organism>
<keyword evidence="9 10" id="KW-0472">Membrane</keyword>
<dbReference type="PANTHER" id="PTHR10721">
    <property type="entry name" value="MITOCHONDRIAL IMPORT INNER MEMBRANE TRANSLOCASE SUBUNIT TIM44"/>
    <property type="match status" value="1"/>
</dbReference>
<comment type="subcellular location">
    <subcellularLocation>
        <location evidence="1 10">Mitochondrion inner membrane</location>
    </subcellularLocation>
</comment>
<dbReference type="Pfam" id="PF04280">
    <property type="entry name" value="Tim44"/>
    <property type="match status" value="1"/>
</dbReference>
<dbReference type="PANTHER" id="PTHR10721:SF1">
    <property type="entry name" value="MITOCHONDRIAL IMPORT INNER MEMBRANE TRANSLOCASE SUBUNIT TIM44"/>
    <property type="match status" value="1"/>
</dbReference>
<evidence type="ECO:0000313" key="13">
    <source>
        <dbReference type="Proteomes" id="UP000807716"/>
    </source>
</evidence>
<keyword evidence="4 10" id="KW-0999">Mitochondrion inner membrane</keyword>
<gene>
    <name evidence="12" type="primary">TIM44</name>
    <name evidence="12" type="ORF">DFQ27_000613</name>
</gene>
<dbReference type="SMART" id="SM00978">
    <property type="entry name" value="Tim44"/>
    <property type="match status" value="1"/>
</dbReference>
<evidence type="ECO:0000259" key="11">
    <source>
        <dbReference type="SMART" id="SM00978"/>
    </source>
</evidence>
<protein>
    <recommendedName>
        <fullName evidence="10">Mitochondrial import inner membrane translocase subunit TIM44</fullName>
    </recommendedName>
</protein>
<dbReference type="OrthoDB" id="10265990at2759"/>
<evidence type="ECO:0000256" key="2">
    <source>
        <dbReference type="ARBA" id="ARBA00009597"/>
    </source>
</evidence>
<comment type="function">
    <text evidence="10">Essential component of the PAM complex, a complex required for the translocation of transit peptide-containing proteins from the inner membrane into the mitochondrial matrix in an ATP-dependent manner.</text>
</comment>
<evidence type="ECO:0000256" key="5">
    <source>
        <dbReference type="ARBA" id="ARBA00022927"/>
    </source>
</evidence>
<dbReference type="PIRSF" id="PIRSF037871">
    <property type="entry name" value="TIM44"/>
    <property type="match status" value="1"/>
</dbReference>
<comment type="caution">
    <text evidence="12">The sequence shown here is derived from an EMBL/GenBank/DDBJ whole genome shotgun (WGS) entry which is preliminary data.</text>
</comment>
<reference evidence="12" key="1">
    <citation type="journal article" date="2020" name="Fungal Divers.">
        <title>Resolving the Mortierellaceae phylogeny through synthesis of multi-gene phylogenetics and phylogenomics.</title>
        <authorList>
            <person name="Vandepol N."/>
            <person name="Liber J."/>
            <person name="Desiro A."/>
            <person name="Na H."/>
            <person name="Kennedy M."/>
            <person name="Barry K."/>
            <person name="Grigoriev I.V."/>
            <person name="Miller A.N."/>
            <person name="O'Donnell K."/>
            <person name="Stajich J.E."/>
            <person name="Bonito G."/>
        </authorList>
    </citation>
    <scope>NUCLEOTIDE SEQUENCE</scope>
    <source>
        <strain evidence="12">BC1065</strain>
    </source>
</reference>
<keyword evidence="8 10" id="KW-0496">Mitochondrion</keyword>
<sequence length="476" mass="52880">MSALRSIVSSPAAKTAALRPSLLLTSSSSPHRLVAAVQARQGVAAAGTGHPMALASGGSRRYESQSAFGKFFETLKGEIKKQQDMAAAQKTLQSEAGQATESETLKKAKEAFEKAKEGAASAGVSSEKLKQTADAVRKATGKVGETVQETLKGASETEFVKASKEKFAETGKVFQETVEGAAKPIVENPYFQNMKESVESVIQDTESRYGGFTPKSVRRRARGLDPNYRPADKAKYQVAVEDTKEDPNAGESMVLHKDAAWKESWNKFKDTSPVMQKVFDMKKNYEESDNVFVAWARVVTDKLSDVWTSMLDETENAQAVRAMQMIDRRFKMERFMKDCREFIIPEVMEAYLNGDSDTLKEWCSEATYNVLTATIQAQIQQGLVSDCKILELRHVDLVSAKVLENDVPVMIVSFQTQEIIVFRNRITKEIVYGKEDAIEEATYACVITLDPDQLLNPLTRGIRVMDMAKHNSRSYI</sequence>
<dbReference type="InterPro" id="IPR039544">
    <property type="entry name" value="Tim44-like"/>
</dbReference>
<keyword evidence="13" id="KW-1185">Reference proteome</keyword>
<dbReference type="Gene3D" id="3.10.450.240">
    <property type="match status" value="1"/>
</dbReference>
<dbReference type="Proteomes" id="UP000807716">
    <property type="component" value="Unassembled WGS sequence"/>
</dbReference>
<dbReference type="GO" id="GO:0005743">
    <property type="term" value="C:mitochondrial inner membrane"/>
    <property type="evidence" value="ECO:0007669"/>
    <property type="project" value="UniProtKB-SubCell"/>
</dbReference>
<evidence type="ECO:0000256" key="9">
    <source>
        <dbReference type="ARBA" id="ARBA00023136"/>
    </source>
</evidence>
<dbReference type="AlphaFoldDB" id="A0A9P6U9I6"/>
<dbReference type="GO" id="GO:0051087">
    <property type="term" value="F:protein-folding chaperone binding"/>
    <property type="evidence" value="ECO:0007669"/>
    <property type="project" value="InterPro"/>
</dbReference>